<keyword evidence="4" id="KW-1185">Reference proteome</keyword>
<accession>A0A975BCH2</accession>
<dbReference type="RefSeq" id="WP_207688556.1">
    <property type="nucleotide sequence ID" value="NZ_CP061799.1"/>
</dbReference>
<dbReference type="Pfam" id="PF14341">
    <property type="entry name" value="PilX_N"/>
    <property type="match status" value="1"/>
</dbReference>
<evidence type="ECO:0000259" key="2">
    <source>
        <dbReference type="Pfam" id="PF14341"/>
    </source>
</evidence>
<dbReference type="AlphaFoldDB" id="A0A975BCH2"/>
<organism evidence="3 4">
    <name type="scientific">Desulfonema limicola</name>
    <dbReference type="NCBI Taxonomy" id="45656"/>
    <lineage>
        <taxon>Bacteria</taxon>
        <taxon>Pseudomonadati</taxon>
        <taxon>Thermodesulfobacteriota</taxon>
        <taxon>Desulfobacteria</taxon>
        <taxon>Desulfobacterales</taxon>
        <taxon>Desulfococcaceae</taxon>
        <taxon>Desulfonema</taxon>
    </lineage>
</organism>
<gene>
    <name evidence="3" type="ORF">dnl_50400</name>
</gene>
<feature type="domain" description="Type 4 fimbrial biogenesis protein PilX N-terminal" evidence="2">
    <location>
        <begin position="12"/>
        <end position="60"/>
    </location>
</feature>
<keyword evidence="1" id="KW-1133">Transmembrane helix</keyword>
<evidence type="ECO:0000256" key="1">
    <source>
        <dbReference type="SAM" id="Phobius"/>
    </source>
</evidence>
<reference evidence="3" key="1">
    <citation type="journal article" date="2021" name="Microb. Physiol.">
        <title>Proteogenomic Insights into the Physiology of Marine, Sulfate-Reducing, Filamentous Desulfonema limicola and Desulfonema magnum.</title>
        <authorList>
            <person name="Schnaars V."/>
            <person name="Wohlbrand L."/>
            <person name="Scheve S."/>
            <person name="Hinrichs C."/>
            <person name="Reinhardt R."/>
            <person name="Rabus R."/>
        </authorList>
    </citation>
    <scope>NUCLEOTIDE SEQUENCE</scope>
    <source>
        <strain evidence="3">5ac10</strain>
    </source>
</reference>
<feature type="transmembrane region" description="Helical" evidence="1">
    <location>
        <begin position="15"/>
        <end position="34"/>
    </location>
</feature>
<dbReference type="Proteomes" id="UP000663720">
    <property type="component" value="Chromosome"/>
</dbReference>
<proteinExistence type="predicted"/>
<protein>
    <recommendedName>
        <fullName evidence="2">Type 4 fimbrial biogenesis protein PilX N-terminal domain-containing protein</fullName>
    </recommendedName>
</protein>
<keyword evidence="1" id="KW-0812">Transmembrane</keyword>
<sequence length="186" mass="20109">MKSLKKIMKDEKGNALLIAMIALVALTFIGIMAVNNTGVELQIAGNDRLSKLSFFTAEAARGYVVGHPRLYSFAVMTDADGVDFPDDLYDAAGIETAKTAGEIAEVGGEYYLCLDTPSCKQKARGNVMYDSSAGTKRSPPRGSGFTVGDYSAYVYIMTCEGQFDPLEKGNIASRKEIEQGFFRIGL</sequence>
<dbReference type="KEGG" id="dli:dnl_50400"/>
<name>A0A975BCH2_9BACT</name>
<dbReference type="EMBL" id="CP061799">
    <property type="protein sequence ID" value="QTA82660.1"/>
    <property type="molecule type" value="Genomic_DNA"/>
</dbReference>
<evidence type="ECO:0000313" key="3">
    <source>
        <dbReference type="EMBL" id="QTA82660.1"/>
    </source>
</evidence>
<evidence type="ECO:0000313" key="4">
    <source>
        <dbReference type="Proteomes" id="UP000663720"/>
    </source>
</evidence>
<dbReference type="InterPro" id="IPR025746">
    <property type="entry name" value="PilX_N_dom"/>
</dbReference>
<keyword evidence="1" id="KW-0472">Membrane</keyword>